<feature type="transmembrane region" description="Helical" evidence="1">
    <location>
        <begin position="17"/>
        <end position="39"/>
    </location>
</feature>
<reference evidence="2" key="1">
    <citation type="journal article" date="2021" name="Proc. Natl. Acad. Sci. U.S.A.">
        <title>A Catalog of Tens of Thousands of Viruses from Human Metagenomes Reveals Hidden Associations with Chronic Diseases.</title>
        <authorList>
            <person name="Tisza M.J."/>
            <person name="Buck C.B."/>
        </authorList>
    </citation>
    <scope>NUCLEOTIDE SEQUENCE</scope>
    <source>
        <strain evidence="2">CtB3v5</strain>
    </source>
</reference>
<proteinExistence type="predicted"/>
<protein>
    <submittedName>
        <fullName evidence="2">Uncharacterized protein</fullName>
    </submittedName>
</protein>
<organism evidence="2">
    <name type="scientific">Siphoviridae sp. ctB3v5</name>
    <dbReference type="NCBI Taxonomy" id="2826186"/>
    <lineage>
        <taxon>Viruses</taxon>
        <taxon>Duplodnaviria</taxon>
        <taxon>Heunggongvirae</taxon>
        <taxon>Uroviricota</taxon>
        <taxon>Caudoviricetes</taxon>
    </lineage>
</organism>
<keyword evidence="1" id="KW-0812">Transmembrane</keyword>
<sequence length="40" mass="4737">MVIFSGIYINSLPNIPFLIYFINYLIYITSHIFTSSFILF</sequence>
<name>A0A8S5M9D5_9CAUD</name>
<keyword evidence="1" id="KW-0472">Membrane</keyword>
<keyword evidence="1" id="KW-1133">Transmembrane helix</keyword>
<accession>A0A8S5M9D5</accession>
<dbReference type="EMBL" id="BK014849">
    <property type="protein sequence ID" value="DAD78687.1"/>
    <property type="molecule type" value="Genomic_DNA"/>
</dbReference>
<evidence type="ECO:0000256" key="1">
    <source>
        <dbReference type="SAM" id="Phobius"/>
    </source>
</evidence>
<evidence type="ECO:0000313" key="2">
    <source>
        <dbReference type="EMBL" id="DAD78687.1"/>
    </source>
</evidence>